<feature type="domain" description="Chorismate-utilising enzyme C-terminal" evidence="7">
    <location>
        <begin position="181"/>
        <end position="432"/>
    </location>
</feature>
<name>A0A830G463_9EURY</name>
<dbReference type="OrthoDB" id="195185at2157"/>
<comment type="caution">
    <text evidence="8">The sequence shown here is derived from an EMBL/GenBank/DDBJ whole genome shotgun (WGS) entry which is preliminary data.</text>
</comment>
<evidence type="ECO:0000313" key="10">
    <source>
        <dbReference type="Proteomes" id="UP000614609"/>
    </source>
</evidence>
<evidence type="ECO:0000256" key="1">
    <source>
        <dbReference type="ARBA" id="ARBA00000799"/>
    </source>
</evidence>
<evidence type="ECO:0000313" key="9">
    <source>
        <dbReference type="EMBL" id="MBP1955595.1"/>
    </source>
</evidence>
<dbReference type="Gene3D" id="3.60.120.10">
    <property type="entry name" value="Anthranilate synthase"/>
    <property type="match status" value="1"/>
</dbReference>
<dbReference type="InterPro" id="IPR015890">
    <property type="entry name" value="Chorismate_C"/>
</dbReference>
<dbReference type="Proteomes" id="UP000614609">
    <property type="component" value="Unassembled WGS sequence"/>
</dbReference>
<dbReference type="InterPro" id="IPR004561">
    <property type="entry name" value="IsoChor_synthase"/>
</dbReference>
<reference evidence="9" key="3">
    <citation type="submission" date="2021-03" db="EMBL/GenBank/DDBJ databases">
        <title>Genomic Encyclopedia of Type Strains, Phase IV (KMG-IV): sequencing the most valuable type-strain genomes for metagenomic binning, comparative biology and taxonomic classification.</title>
        <authorList>
            <person name="Goeker M."/>
        </authorList>
    </citation>
    <scope>NUCLEOTIDE SEQUENCE</scope>
    <source>
        <strain evidence="9">DSM 22443</strain>
    </source>
</reference>
<reference evidence="8" key="2">
    <citation type="submission" date="2020-09" db="EMBL/GenBank/DDBJ databases">
        <authorList>
            <person name="Sun Q."/>
            <person name="Ohkuma M."/>
        </authorList>
    </citation>
    <scope>NUCLEOTIDE SEQUENCE</scope>
    <source>
        <strain evidence="8">JCM 16108</strain>
    </source>
</reference>
<accession>A0A830G463</accession>
<dbReference type="UniPathway" id="UPA00035">
    <property type="reaction ID" value="UER00040"/>
</dbReference>
<evidence type="ECO:0000256" key="2">
    <source>
        <dbReference type="ARBA" id="ARBA00005297"/>
    </source>
</evidence>
<sequence length="462" mass="49136">MDSREGVARADTGRLVSRTVRLPDASLTGVLRTLGRPNAVWTAPEEPGVVGYGAAAQVTADGPERFEAVRERANDVLASPDRPADAPAVARPRFLGGFAFHDGHAGAGPWAGFPTAAFVLPHVQVVTGTGETWLTVNTHGPNADEATVERTLRDVTERFAPDERGAASPPGVVSTERTTSRAEWREQVTAATERIRSGELEKVVLAQALDVTLAESFSLPDAMARLGDTYPACFRFALRPTDGATFFGASPERLVTRDGDALRTGALAATVGRGEEPDEDQQLAADLRSSSKYRHEHEVVAERIREQLAGVASGIETGERRVRKLEAVQHLFTPITASSDAHVLDLVEALHPTPAVGGLPPDAALRVIRETETFDRGWYAAPVGWFDRSGDGTFAVALRSALADGTHVRPFAGAGIVADSDPDTEWEEVQLKYRPVLDVFEADGGAGDAVTEDGPNGGDGDA</sequence>
<evidence type="ECO:0000256" key="5">
    <source>
        <dbReference type="ARBA" id="ARBA00041564"/>
    </source>
</evidence>
<dbReference type="EC" id="5.4.4.2" evidence="3"/>
<keyword evidence="10" id="KW-1185">Reference proteome</keyword>
<dbReference type="GO" id="GO:0008909">
    <property type="term" value="F:isochorismate synthase activity"/>
    <property type="evidence" value="ECO:0007669"/>
    <property type="project" value="UniProtKB-EC"/>
</dbReference>
<dbReference type="EMBL" id="JAGGKO010000004">
    <property type="protein sequence ID" value="MBP1955595.1"/>
    <property type="molecule type" value="Genomic_DNA"/>
</dbReference>
<dbReference type="GO" id="GO:0000162">
    <property type="term" value="P:L-tryptophan biosynthetic process"/>
    <property type="evidence" value="ECO:0007669"/>
    <property type="project" value="UniProtKB-UniPathway"/>
</dbReference>
<dbReference type="SUPFAM" id="SSF56322">
    <property type="entry name" value="ADC synthase"/>
    <property type="match status" value="1"/>
</dbReference>
<evidence type="ECO:0000259" key="7">
    <source>
        <dbReference type="Pfam" id="PF00425"/>
    </source>
</evidence>
<proteinExistence type="inferred from homology"/>
<comment type="similarity">
    <text evidence="2">Belongs to the isochorismate synthase family.</text>
</comment>
<feature type="region of interest" description="Disordered" evidence="6">
    <location>
        <begin position="162"/>
        <end position="181"/>
    </location>
</feature>
<dbReference type="Proteomes" id="UP000765891">
    <property type="component" value="Unassembled WGS sequence"/>
</dbReference>
<dbReference type="PANTHER" id="PTHR42839">
    <property type="entry name" value="ISOCHORISMATE SYNTHASE ENTC"/>
    <property type="match status" value="1"/>
</dbReference>
<dbReference type="InterPro" id="IPR005801">
    <property type="entry name" value="ADC_synthase"/>
</dbReference>
<dbReference type="PANTHER" id="PTHR42839:SF2">
    <property type="entry name" value="ISOCHORISMATE SYNTHASE ENTC"/>
    <property type="match status" value="1"/>
</dbReference>
<dbReference type="EMBL" id="BMOO01000005">
    <property type="protein sequence ID" value="GGM73604.1"/>
    <property type="molecule type" value="Genomic_DNA"/>
</dbReference>
<dbReference type="RefSeq" id="WP_188872898.1">
    <property type="nucleotide sequence ID" value="NZ_BMOO01000005.1"/>
</dbReference>
<protein>
    <recommendedName>
        <fullName evidence="3">isochorismate synthase</fullName>
        <ecNumber evidence="3">5.4.4.2</ecNumber>
    </recommendedName>
    <alternativeName>
        <fullName evidence="5">Isochorismate mutase</fullName>
    </alternativeName>
</protein>
<organism evidence="8 10">
    <name type="scientific">Halarchaeum rubridurum</name>
    <dbReference type="NCBI Taxonomy" id="489911"/>
    <lineage>
        <taxon>Archaea</taxon>
        <taxon>Methanobacteriati</taxon>
        <taxon>Methanobacteriota</taxon>
        <taxon>Stenosarchaea group</taxon>
        <taxon>Halobacteria</taxon>
        <taxon>Halobacteriales</taxon>
        <taxon>Halobacteriaceae</taxon>
    </lineage>
</organism>
<dbReference type="NCBIfam" id="TIGR00543">
    <property type="entry name" value="isochor_syn"/>
    <property type="match status" value="1"/>
</dbReference>
<evidence type="ECO:0000256" key="6">
    <source>
        <dbReference type="SAM" id="MobiDB-lite"/>
    </source>
</evidence>
<keyword evidence="4 9" id="KW-0413">Isomerase</keyword>
<comment type="catalytic activity">
    <reaction evidence="1">
        <text>chorismate = isochorismate</text>
        <dbReference type="Rhea" id="RHEA:18985"/>
        <dbReference type="ChEBI" id="CHEBI:29748"/>
        <dbReference type="ChEBI" id="CHEBI:29780"/>
        <dbReference type="EC" id="5.4.4.2"/>
    </reaction>
</comment>
<evidence type="ECO:0000256" key="4">
    <source>
        <dbReference type="ARBA" id="ARBA00023235"/>
    </source>
</evidence>
<dbReference type="AlphaFoldDB" id="A0A830G463"/>
<reference evidence="8" key="1">
    <citation type="journal article" date="2014" name="Int. J. Syst. Evol. Microbiol.">
        <title>Complete genome sequence of Corynebacterium casei LMG S-19264T (=DSM 44701T), isolated from a smear-ripened cheese.</title>
        <authorList>
            <consortium name="US DOE Joint Genome Institute (JGI-PGF)"/>
            <person name="Walter F."/>
            <person name="Albersmeier A."/>
            <person name="Kalinowski J."/>
            <person name="Ruckert C."/>
        </authorList>
    </citation>
    <scope>NUCLEOTIDE SEQUENCE</scope>
    <source>
        <strain evidence="8">JCM 16108</strain>
    </source>
</reference>
<gene>
    <name evidence="8" type="ORF">GCM10009017_24440</name>
    <name evidence="9" type="ORF">J2752_002518</name>
</gene>
<evidence type="ECO:0000256" key="3">
    <source>
        <dbReference type="ARBA" id="ARBA00012824"/>
    </source>
</evidence>
<dbReference type="Pfam" id="PF00425">
    <property type="entry name" value="Chorismate_bind"/>
    <property type="match status" value="1"/>
</dbReference>
<evidence type="ECO:0000313" key="8">
    <source>
        <dbReference type="EMBL" id="GGM73604.1"/>
    </source>
</evidence>